<dbReference type="PANTHER" id="PTHR45989">
    <property type="entry name" value="TRANSLATION INITIATION FACTOR EIF-2B SUBUNIT GAMMA"/>
    <property type="match status" value="1"/>
</dbReference>
<feature type="compositionally biased region" description="Low complexity" evidence="9">
    <location>
        <begin position="366"/>
        <end position="375"/>
    </location>
</feature>
<evidence type="ECO:0000256" key="6">
    <source>
        <dbReference type="ARBA" id="ARBA00044196"/>
    </source>
</evidence>
<dbReference type="GO" id="GO:0005085">
    <property type="term" value="F:guanyl-nucleotide exchange factor activity"/>
    <property type="evidence" value="ECO:0007669"/>
    <property type="project" value="TreeGrafter"/>
</dbReference>
<keyword evidence="12" id="KW-1185">Reference proteome</keyword>
<feature type="region of interest" description="Disordered" evidence="9">
    <location>
        <begin position="451"/>
        <end position="471"/>
    </location>
</feature>
<name>A0A5N6L1G1_9ROSI</name>
<evidence type="ECO:0000256" key="4">
    <source>
        <dbReference type="ARBA" id="ARBA00022540"/>
    </source>
</evidence>
<dbReference type="InterPro" id="IPR051960">
    <property type="entry name" value="eIF2B_gamma"/>
</dbReference>
<sequence length="594" mass="64474">MPHATMPPTGFQVFILCGPGESLNPFNSNPKDFPKALIPIANRPMVWYPLDWCHRMGISALALDPYLTSLPTPKPTVLAPSDLALTTGTAEIFRLREVQDAITSDFIILPCDLVSELPGSSLLEAWMTLQGGLGGATGGNGTGLESWSTRLDVGGEKSGRRGGLGVWYQTKDDVPEGGVGVKKEETDFLATTEISNTAISAPVGTLHQRIRNVVMTMPTDALKDTMDEKGALNVRHQLLRKHGNVRMLTTHRDAHIYLLPYWVKEYMNRNDVFESIGEDALGWWAKAGWQEGLSEKLQFQEVMRKKRRKSEPMNALEDAPVDIAALSSTTQSKLSLQASDASSRPQPNRVSSFASRVGPVSPPPETETSPSQKSTPVPPLLAYMHPAPTPLIIEDPKENKNKQQQKQSAPDVAKTKKEPHIPLIRRTDTVPLLLSISLYLARLPALSDYPSPASPSSLSHAHKAHPTSTLPTQSTIDLKTVLIDANCTLQPRITLRECTIGASVSIASGSRLTRCVVMEGVVIEEKVVLTGCVLGRRCKIGKGSELRDCQVEEKFVVAEGSTGKGEVMAGFDEGAEGGFDDDADFDGEGDGIEM</sequence>
<feature type="compositionally biased region" description="Polar residues" evidence="9">
    <location>
        <begin position="340"/>
        <end position="354"/>
    </location>
</feature>
<dbReference type="Gene3D" id="3.90.550.10">
    <property type="entry name" value="Spore Coat Polysaccharide Biosynthesis Protein SpsA, Chain A"/>
    <property type="match status" value="1"/>
</dbReference>
<evidence type="ECO:0000256" key="7">
    <source>
        <dbReference type="ARBA" id="ARBA00044229"/>
    </source>
</evidence>
<comment type="subunit">
    <text evidence="8">Component of the translation initiation factor 2B (eIF2B) complex which is a heterodecamer of two sets of five different subunits: alpha, beta, gamma, delta and epsilon. Subunits alpha, beta and delta comprise a regulatory subcomplex and subunits epsilon and gamma comprise a catalytic subcomplex. Within the complex, the hexameric regulatory complex resides at the center, with the two heterodimeric catalytic subcomplexes bound on opposite sides.</text>
</comment>
<dbReference type="GO" id="GO:0005851">
    <property type="term" value="C:eukaryotic translation initiation factor 2B complex"/>
    <property type="evidence" value="ECO:0007669"/>
    <property type="project" value="TreeGrafter"/>
</dbReference>
<dbReference type="AlphaFoldDB" id="A0A5N6L1G1"/>
<dbReference type="InterPro" id="IPR011004">
    <property type="entry name" value="Trimer_LpxA-like_sf"/>
</dbReference>
<proteinExistence type="inferred from homology"/>
<dbReference type="GO" id="GO:0005829">
    <property type="term" value="C:cytosol"/>
    <property type="evidence" value="ECO:0007669"/>
    <property type="project" value="UniProtKB-SubCell"/>
</dbReference>
<organism evidence="11 12">
    <name type="scientific">Carpinus fangiana</name>
    <dbReference type="NCBI Taxonomy" id="176857"/>
    <lineage>
        <taxon>Eukaryota</taxon>
        <taxon>Viridiplantae</taxon>
        <taxon>Streptophyta</taxon>
        <taxon>Embryophyta</taxon>
        <taxon>Tracheophyta</taxon>
        <taxon>Spermatophyta</taxon>
        <taxon>Magnoliopsida</taxon>
        <taxon>eudicotyledons</taxon>
        <taxon>Gunneridae</taxon>
        <taxon>Pentapetalae</taxon>
        <taxon>rosids</taxon>
        <taxon>fabids</taxon>
        <taxon>Fagales</taxon>
        <taxon>Betulaceae</taxon>
        <taxon>Carpinus</taxon>
    </lineage>
</organism>
<dbReference type="EMBL" id="VIBQ01000056">
    <property type="protein sequence ID" value="KAB8527791.1"/>
    <property type="molecule type" value="Genomic_DNA"/>
</dbReference>
<evidence type="ECO:0000256" key="1">
    <source>
        <dbReference type="ARBA" id="ARBA00004514"/>
    </source>
</evidence>
<evidence type="ECO:0000256" key="3">
    <source>
        <dbReference type="ARBA" id="ARBA00022490"/>
    </source>
</evidence>
<dbReference type="Proteomes" id="UP000327013">
    <property type="component" value="Unassembled WGS sequence"/>
</dbReference>
<dbReference type="Pfam" id="PF25087">
    <property type="entry name" value="GMPPB_C"/>
    <property type="match status" value="1"/>
</dbReference>
<dbReference type="GO" id="GO:0003743">
    <property type="term" value="F:translation initiation factor activity"/>
    <property type="evidence" value="ECO:0007669"/>
    <property type="project" value="UniProtKB-KW"/>
</dbReference>
<evidence type="ECO:0000256" key="8">
    <source>
        <dbReference type="ARBA" id="ARBA00046432"/>
    </source>
</evidence>
<comment type="subcellular location">
    <subcellularLocation>
        <location evidence="1">Cytoplasm</location>
        <location evidence="1">Cytosol</location>
    </subcellularLocation>
</comment>
<dbReference type="OrthoDB" id="10250549at2759"/>
<keyword evidence="3" id="KW-0963">Cytoplasm</keyword>
<evidence type="ECO:0000313" key="12">
    <source>
        <dbReference type="Proteomes" id="UP000327013"/>
    </source>
</evidence>
<dbReference type="Gene3D" id="2.160.10.10">
    <property type="entry name" value="Hexapeptide repeat proteins"/>
    <property type="match status" value="1"/>
</dbReference>
<comment type="similarity">
    <text evidence="2">Belongs to the eIF-2B gamma/epsilon subunits family.</text>
</comment>
<dbReference type="SUPFAM" id="SSF53448">
    <property type="entry name" value="Nucleotide-diphospho-sugar transferases"/>
    <property type="match status" value="1"/>
</dbReference>
<evidence type="ECO:0000259" key="10">
    <source>
        <dbReference type="Pfam" id="PF25087"/>
    </source>
</evidence>
<dbReference type="InterPro" id="IPR056729">
    <property type="entry name" value="GMPPB_C"/>
</dbReference>
<evidence type="ECO:0000256" key="5">
    <source>
        <dbReference type="ARBA" id="ARBA00022917"/>
    </source>
</evidence>
<dbReference type="PANTHER" id="PTHR45989:SF1">
    <property type="entry name" value="TRANSLATION INITIATION FACTOR EIF-2B SUBUNIT GAMMA"/>
    <property type="match status" value="1"/>
</dbReference>
<evidence type="ECO:0000256" key="9">
    <source>
        <dbReference type="SAM" id="MobiDB-lite"/>
    </source>
</evidence>
<evidence type="ECO:0000256" key="2">
    <source>
        <dbReference type="ARBA" id="ARBA00007878"/>
    </source>
</evidence>
<keyword evidence="4" id="KW-0396">Initiation factor</keyword>
<keyword evidence="5" id="KW-0648">Protein biosynthesis</keyword>
<dbReference type="SUPFAM" id="SSF51161">
    <property type="entry name" value="Trimeric LpxA-like enzymes"/>
    <property type="match status" value="1"/>
</dbReference>
<reference evidence="11 12" key="1">
    <citation type="submission" date="2019-06" db="EMBL/GenBank/DDBJ databases">
        <title>A chromosomal-level reference genome of Carpinus fangiana (Coryloideae, Betulaceae).</title>
        <authorList>
            <person name="Yang X."/>
            <person name="Wang Z."/>
            <person name="Zhang L."/>
            <person name="Hao G."/>
            <person name="Liu J."/>
            <person name="Yang Y."/>
        </authorList>
    </citation>
    <scope>NUCLEOTIDE SEQUENCE [LARGE SCALE GENOMIC DNA]</scope>
    <source>
        <strain evidence="11">Cfa_2016G</strain>
        <tissue evidence="11">Leaf</tissue>
    </source>
</reference>
<dbReference type="GO" id="GO:0002183">
    <property type="term" value="P:cytoplasmic translational initiation"/>
    <property type="evidence" value="ECO:0007669"/>
    <property type="project" value="TreeGrafter"/>
</dbReference>
<feature type="region of interest" description="Disordered" evidence="9">
    <location>
        <begin position="334"/>
        <end position="417"/>
    </location>
</feature>
<dbReference type="InterPro" id="IPR029044">
    <property type="entry name" value="Nucleotide-diphossugar_trans"/>
</dbReference>
<accession>A0A5N6L1G1</accession>
<evidence type="ECO:0000313" key="11">
    <source>
        <dbReference type="EMBL" id="KAB8527791.1"/>
    </source>
</evidence>
<feature type="domain" description="Mannose-1-phosphate guanyltransferase C-terminal" evidence="10">
    <location>
        <begin position="480"/>
        <end position="551"/>
    </location>
</feature>
<gene>
    <name evidence="11" type="ORF">FH972_025443</name>
</gene>
<comment type="caution">
    <text evidence="11">The sequence shown here is derived from an EMBL/GenBank/DDBJ whole genome shotgun (WGS) entry which is preliminary data.</text>
</comment>
<protein>
    <recommendedName>
        <fullName evidence="6">Translation initiation factor eIF2B subunit gamma</fullName>
    </recommendedName>
    <alternativeName>
        <fullName evidence="7">eIF2B GDP-GTP exchange factor subunit gamma</fullName>
    </alternativeName>
</protein>